<dbReference type="SUPFAM" id="SSF46785">
    <property type="entry name" value="Winged helix' DNA-binding domain"/>
    <property type="match status" value="1"/>
</dbReference>
<name>A0A175RCE8_9HYPH</name>
<proteinExistence type="predicted"/>
<organism evidence="2 3">
    <name type="scientific">Aureimonas ureilytica</name>
    <dbReference type="NCBI Taxonomy" id="401562"/>
    <lineage>
        <taxon>Bacteria</taxon>
        <taxon>Pseudomonadati</taxon>
        <taxon>Pseudomonadota</taxon>
        <taxon>Alphaproteobacteria</taxon>
        <taxon>Hyphomicrobiales</taxon>
        <taxon>Aurantimonadaceae</taxon>
        <taxon>Aureimonas</taxon>
    </lineage>
</organism>
<dbReference type="InterPro" id="IPR051815">
    <property type="entry name" value="Molybdate_resp_trans_reg"/>
</dbReference>
<dbReference type="Pfam" id="PF00126">
    <property type="entry name" value="HTH_1"/>
    <property type="match status" value="1"/>
</dbReference>
<dbReference type="InterPro" id="IPR036388">
    <property type="entry name" value="WH-like_DNA-bd_sf"/>
</dbReference>
<dbReference type="Proteomes" id="UP000078272">
    <property type="component" value="Unassembled WGS sequence"/>
</dbReference>
<dbReference type="PATRIC" id="fig|401562.3.peg.721"/>
<sequence length="128" mass="13803">MDETTPKPTASHVTRLRFVFGEKRIVGPGRIDLLEGIGDTGSIAAAGRRMGMSYKRAWTLVEELNTTFDAPLVEMHRGGAGHGGAALTALGLEIVRRYRGMQAASDRAIADDLEVLLTRLAPDAVSQR</sequence>
<protein>
    <submittedName>
        <fullName evidence="2">ModE family transcriptional regulator</fullName>
    </submittedName>
</protein>
<evidence type="ECO:0000259" key="1">
    <source>
        <dbReference type="Pfam" id="PF00126"/>
    </source>
</evidence>
<evidence type="ECO:0000313" key="3">
    <source>
        <dbReference type="Proteomes" id="UP000078272"/>
    </source>
</evidence>
<dbReference type="STRING" id="401562.NS365_13165"/>
<accession>A0A175RCE8</accession>
<dbReference type="InterPro" id="IPR000847">
    <property type="entry name" value="LysR_HTH_N"/>
</dbReference>
<dbReference type="InterPro" id="IPR036390">
    <property type="entry name" value="WH_DNA-bd_sf"/>
</dbReference>
<comment type="caution">
    <text evidence="2">The sequence shown here is derived from an EMBL/GenBank/DDBJ whole genome shotgun (WGS) entry which is preliminary data.</text>
</comment>
<dbReference type="OrthoDB" id="9800709at2"/>
<gene>
    <name evidence="2" type="ORF">NS226_07090</name>
</gene>
<evidence type="ECO:0000313" key="2">
    <source>
        <dbReference type="EMBL" id="KTQ96563.1"/>
    </source>
</evidence>
<feature type="domain" description="HTH lysR-type" evidence="1">
    <location>
        <begin position="34"/>
        <end position="91"/>
    </location>
</feature>
<reference evidence="2 3" key="1">
    <citation type="journal article" date="2016" name="Front. Microbiol.">
        <title>Genomic Resource of Rice Seed Associated Bacteria.</title>
        <authorList>
            <person name="Midha S."/>
            <person name="Bansal K."/>
            <person name="Sharma S."/>
            <person name="Kumar N."/>
            <person name="Patil P.P."/>
            <person name="Chaudhry V."/>
            <person name="Patil P.B."/>
        </authorList>
    </citation>
    <scope>NUCLEOTIDE SEQUENCE [LARGE SCALE GENOMIC DNA]</scope>
    <source>
        <strain evidence="2 3">NS226</strain>
    </source>
</reference>
<dbReference type="Gene3D" id="1.10.10.10">
    <property type="entry name" value="Winged helix-like DNA-binding domain superfamily/Winged helix DNA-binding domain"/>
    <property type="match status" value="1"/>
</dbReference>
<dbReference type="AlphaFoldDB" id="A0A175RCE8"/>
<dbReference type="GO" id="GO:0003700">
    <property type="term" value="F:DNA-binding transcription factor activity"/>
    <property type="evidence" value="ECO:0007669"/>
    <property type="project" value="InterPro"/>
</dbReference>
<dbReference type="RefSeq" id="WP_058634388.1">
    <property type="nucleotide sequence ID" value="NZ_LDPZ01000014.1"/>
</dbReference>
<dbReference type="PANTHER" id="PTHR30432">
    <property type="entry name" value="TRANSCRIPTIONAL REGULATOR MODE"/>
    <property type="match status" value="1"/>
</dbReference>
<dbReference type="EMBL" id="LDPZ01000014">
    <property type="protein sequence ID" value="KTQ96563.1"/>
    <property type="molecule type" value="Genomic_DNA"/>
</dbReference>
<dbReference type="PANTHER" id="PTHR30432:SF1">
    <property type="entry name" value="DNA-BINDING TRANSCRIPTIONAL DUAL REGULATOR MODE"/>
    <property type="match status" value="1"/>
</dbReference>